<feature type="active site" description="Charge relay system" evidence="5">
    <location>
        <position position="390"/>
    </location>
</feature>
<evidence type="ECO:0000256" key="6">
    <source>
        <dbReference type="SAM" id="MobiDB-lite"/>
    </source>
</evidence>
<dbReference type="AlphaFoldDB" id="A0A1U7HCK3"/>
<keyword evidence="2 5" id="KW-0645">Protease</keyword>
<comment type="caution">
    <text evidence="8">The sequence shown here is derived from an EMBL/GenBank/DDBJ whole genome shotgun (WGS) entry which is preliminary data.</text>
</comment>
<name>A0A1U7HCK3_9CYAN</name>
<dbReference type="PRINTS" id="PR00723">
    <property type="entry name" value="SUBTILISIN"/>
</dbReference>
<keyword evidence="4 5" id="KW-0720">Serine protease</keyword>
<reference evidence="8 9" key="1">
    <citation type="submission" date="2016-11" db="EMBL/GenBank/DDBJ databases">
        <title>Draft Genome Sequences of Nine Cyanobacterial Strains from Diverse Habitats.</title>
        <authorList>
            <person name="Zhu T."/>
            <person name="Hou S."/>
            <person name="Lu X."/>
            <person name="Hess W.R."/>
        </authorList>
    </citation>
    <scope>NUCLEOTIDE SEQUENCE [LARGE SCALE GENOMIC DNA]</scope>
    <source>
        <strain evidence="8 9">NIES-593</strain>
    </source>
</reference>
<dbReference type="Pfam" id="PF00082">
    <property type="entry name" value="Peptidase_S8"/>
    <property type="match status" value="1"/>
</dbReference>
<evidence type="ECO:0000313" key="8">
    <source>
        <dbReference type="EMBL" id="OKH21332.1"/>
    </source>
</evidence>
<dbReference type="PROSITE" id="PS00136">
    <property type="entry name" value="SUBTILASE_ASP"/>
    <property type="match status" value="1"/>
</dbReference>
<evidence type="ECO:0000256" key="2">
    <source>
        <dbReference type="ARBA" id="ARBA00022670"/>
    </source>
</evidence>
<evidence type="ECO:0000256" key="1">
    <source>
        <dbReference type="ARBA" id="ARBA00011073"/>
    </source>
</evidence>
<protein>
    <recommendedName>
        <fullName evidence="7">Peptidase S8/S53 domain-containing protein</fullName>
    </recommendedName>
</protein>
<dbReference type="InterPro" id="IPR000209">
    <property type="entry name" value="Peptidase_S8/S53_dom"/>
</dbReference>
<organism evidence="8 9">
    <name type="scientific">Hydrococcus rivularis NIES-593</name>
    <dbReference type="NCBI Taxonomy" id="1921803"/>
    <lineage>
        <taxon>Bacteria</taxon>
        <taxon>Bacillati</taxon>
        <taxon>Cyanobacteriota</taxon>
        <taxon>Cyanophyceae</taxon>
        <taxon>Pleurocapsales</taxon>
        <taxon>Hydrococcaceae</taxon>
        <taxon>Hydrococcus</taxon>
    </lineage>
</organism>
<dbReference type="Gene3D" id="3.40.50.200">
    <property type="entry name" value="Peptidase S8/S53 domain"/>
    <property type="match status" value="1"/>
</dbReference>
<dbReference type="GO" id="GO:0004252">
    <property type="term" value="F:serine-type endopeptidase activity"/>
    <property type="evidence" value="ECO:0007669"/>
    <property type="project" value="UniProtKB-UniRule"/>
</dbReference>
<evidence type="ECO:0000313" key="9">
    <source>
        <dbReference type="Proteomes" id="UP000186868"/>
    </source>
</evidence>
<keyword evidence="3 5" id="KW-0378">Hydrolase</keyword>
<dbReference type="PROSITE" id="PS51892">
    <property type="entry name" value="SUBTILASE"/>
    <property type="match status" value="1"/>
</dbReference>
<feature type="active site" description="Charge relay system" evidence="5">
    <location>
        <position position="163"/>
    </location>
</feature>
<feature type="domain" description="Peptidase S8/S53" evidence="7">
    <location>
        <begin position="154"/>
        <end position="428"/>
    </location>
</feature>
<feature type="region of interest" description="Disordered" evidence="6">
    <location>
        <begin position="72"/>
        <end position="102"/>
    </location>
</feature>
<evidence type="ECO:0000256" key="5">
    <source>
        <dbReference type="PROSITE-ProRule" id="PRU01240"/>
    </source>
</evidence>
<dbReference type="STRING" id="1921803.NIES593_16165"/>
<dbReference type="PANTHER" id="PTHR43399:SF4">
    <property type="entry name" value="CELL WALL-ASSOCIATED PROTEASE"/>
    <property type="match status" value="1"/>
</dbReference>
<gene>
    <name evidence="8" type="ORF">NIES593_16165</name>
</gene>
<dbReference type="InterPro" id="IPR015500">
    <property type="entry name" value="Peptidase_S8_subtilisin-rel"/>
</dbReference>
<dbReference type="GO" id="GO:0006508">
    <property type="term" value="P:proteolysis"/>
    <property type="evidence" value="ECO:0007669"/>
    <property type="project" value="UniProtKB-KW"/>
</dbReference>
<evidence type="ECO:0000259" key="7">
    <source>
        <dbReference type="Pfam" id="PF00082"/>
    </source>
</evidence>
<dbReference type="InterPro" id="IPR036852">
    <property type="entry name" value="Peptidase_S8/S53_dom_sf"/>
</dbReference>
<dbReference type="PANTHER" id="PTHR43399">
    <property type="entry name" value="SUBTILISIN-RELATED"/>
    <property type="match status" value="1"/>
</dbReference>
<keyword evidence="9" id="KW-1185">Reference proteome</keyword>
<evidence type="ECO:0000256" key="3">
    <source>
        <dbReference type="ARBA" id="ARBA00022801"/>
    </source>
</evidence>
<feature type="active site" description="Charge relay system" evidence="5">
    <location>
        <position position="205"/>
    </location>
</feature>
<accession>A0A1U7HCK3</accession>
<dbReference type="InterPro" id="IPR023827">
    <property type="entry name" value="Peptidase_S8_Asp-AS"/>
</dbReference>
<sequence>MAEEEIVRDNQIALTIIMSETQPQSLLDINGLDLGIQSNWELESGDKTITTDGLPVISEKQRSSADNWSLVAEKGISSPQPDRKSDPSSVTRNKPNLEPKNLVEEDFFADSVKPIYAQGKNVSSSEIVPPSNGASPLMNLSEFRADSRFAGINGQGFTVVVLDTGIDRDHPFFGPDSDKNGVADRIVAQYDFASKDADASDRSGHGSHMSSIIASSDSQYPGVAPGANIIHLKVFEDDGGGSFQYVEEALQWVVANLDNYNIASVNLSFGDNGNYNEPIRSYGIDDEIETLAGNDVAVVTAAGNNFYASQSDRGVMYPAADPNVISVGAVYSSDVGSVSYSNGANANSTGADRIMPISQRHETLTSIFAPGGPIAAANADGGTMTLQGTSQAAAHVTGAIALAQQLAVRELGRRLSVGELENLLASTGKSIIDGDDEQDNVENTGLVFKRIDMNALGKAIASMDNNNSPASAKRQFGRATSYDPLTGTNTAGARLSEEDSFLLGTDTESFEEVLIDGYSSYGGIVRPNSLPVTTIDGLNESLKIVVGSLDSSAVL</sequence>
<comment type="similarity">
    <text evidence="1 5">Belongs to the peptidase S8 family.</text>
</comment>
<dbReference type="InterPro" id="IPR051048">
    <property type="entry name" value="Peptidase_S8/S53_subtilisin"/>
</dbReference>
<dbReference type="Proteomes" id="UP000186868">
    <property type="component" value="Unassembled WGS sequence"/>
</dbReference>
<evidence type="ECO:0000256" key="4">
    <source>
        <dbReference type="ARBA" id="ARBA00022825"/>
    </source>
</evidence>
<proteinExistence type="inferred from homology"/>
<dbReference type="SUPFAM" id="SSF52743">
    <property type="entry name" value="Subtilisin-like"/>
    <property type="match status" value="1"/>
</dbReference>
<dbReference type="EMBL" id="MRCB01000021">
    <property type="protein sequence ID" value="OKH21332.1"/>
    <property type="molecule type" value="Genomic_DNA"/>
</dbReference>